<reference evidence="3 4" key="1">
    <citation type="submission" date="2024-01" db="EMBL/GenBank/DDBJ databases">
        <title>The genomes of 5 underutilized Papilionoideae crops provide insights into root nodulation and disease resistance.</title>
        <authorList>
            <person name="Yuan L."/>
        </authorList>
    </citation>
    <scope>NUCLEOTIDE SEQUENCE [LARGE SCALE GENOMIC DNA]</scope>
    <source>
        <strain evidence="3">LY-2023</strain>
        <tissue evidence="3">Leaf</tissue>
    </source>
</reference>
<gene>
    <name evidence="3" type="ORF">RJT34_14990</name>
</gene>
<dbReference type="InterPro" id="IPR013187">
    <property type="entry name" value="F-box-assoc_dom_typ3"/>
</dbReference>
<proteinExistence type="predicted"/>
<evidence type="ECO:0000259" key="2">
    <source>
        <dbReference type="Pfam" id="PF08268"/>
    </source>
</evidence>
<protein>
    <recommendedName>
        <fullName evidence="5">F-box domain-containing protein</fullName>
    </recommendedName>
</protein>
<dbReference type="InterPro" id="IPR050796">
    <property type="entry name" value="SCF_F-box_component"/>
</dbReference>
<accession>A0AAN9PN32</accession>
<dbReference type="Proteomes" id="UP001359559">
    <property type="component" value="Unassembled WGS sequence"/>
</dbReference>
<dbReference type="AlphaFoldDB" id="A0AAN9PN32"/>
<dbReference type="PANTHER" id="PTHR31672:SF13">
    <property type="entry name" value="F-BOX PROTEIN CPR30-LIKE"/>
    <property type="match status" value="1"/>
</dbReference>
<dbReference type="InterPro" id="IPR017451">
    <property type="entry name" value="F-box-assoc_interact_dom"/>
</dbReference>
<sequence length="406" mass="47091">MFLHRISTVLLYRAKNRSQPRLISMALPREKVRIPDDLVFCVLAKLPLKSLKRFECVHKSWVNLFENPYFLSMYRNNIISKYDSINNSSVLLKQIPNYETPAKLFLLSGERFENKLQLDWPTPFQEENQAFILSSTVVHGMLCVHQGYFHARGPEIPHKIMLWNLTTQQFRLLPSLLIEDYPLGWVTCSKVHGFGYDCLTNDYKVIQCTHYIDPPVEETLWYIYSLRSSSWRKLDVNMPCKFIEASGFSLYLNEVCHWYGWIIQDWEIGQHLRLVSFNLRNEVVVTTHIPFSQAMDHHLDELNGSITYFQHCSNDKSFDIFVLGELGVKESWTKLFTFSPSPCPEKFLGVAKKRGIFVFFGNLFGGNEFGDDAITWFDLSTQVIQEVSIKGVASLCQVETILGIDI</sequence>
<dbReference type="InterPro" id="IPR036047">
    <property type="entry name" value="F-box-like_dom_sf"/>
</dbReference>
<evidence type="ECO:0008006" key="5">
    <source>
        <dbReference type="Google" id="ProtNLM"/>
    </source>
</evidence>
<dbReference type="NCBIfam" id="TIGR01640">
    <property type="entry name" value="F_box_assoc_1"/>
    <property type="match status" value="1"/>
</dbReference>
<dbReference type="SUPFAM" id="SSF81383">
    <property type="entry name" value="F-box domain"/>
    <property type="match status" value="1"/>
</dbReference>
<keyword evidence="4" id="KW-1185">Reference proteome</keyword>
<name>A0AAN9PN32_CLITE</name>
<dbReference type="EMBL" id="JAYKXN010000003">
    <property type="protein sequence ID" value="KAK7304009.1"/>
    <property type="molecule type" value="Genomic_DNA"/>
</dbReference>
<dbReference type="PANTHER" id="PTHR31672">
    <property type="entry name" value="BNACNNG10540D PROTEIN"/>
    <property type="match status" value="1"/>
</dbReference>
<organism evidence="3 4">
    <name type="scientific">Clitoria ternatea</name>
    <name type="common">Butterfly pea</name>
    <dbReference type="NCBI Taxonomy" id="43366"/>
    <lineage>
        <taxon>Eukaryota</taxon>
        <taxon>Viridiplantae</taxon>
        <taxon>Streptophyta</taxon>
        <taxon>Embryophyta</taxon>
        <taxon>Tracheophyta</taxon>
        <taxon>Spermatophyta</taxon>
        <taxon>Magnoliopsida</taxon>
        <taxon>eudicotyledons</taxon>
        <taxon>Gunneridae</taxon>
        <taxon>Pentapetalae</taxon>
        <taxon>rosids</taxon>
        <taxon>fabids</taxon>
        <taxon>Fabales</taxon>
        <taxon>Fabaceae</taxon>
        <taxon>Papilionoideae</taxon>
        <taxon>50 kb inversion clade</taxon>
        <taxon>NPAAA clade</taxon>
        <taxon>indigoferoid/millettioid clade</taxon>
        <taxon>Phaseoleae</taxon>
        <taxon>Clitoria</taxon>
    </lineage>
</organism>
<dbReference type="InterPro" id="IPR001810">
    <property type="entry name" value="F-box_dom"/>
</dbReference>
<comment type="caution">
    <text evidence="3">The sequence shown here is derived from an EMBL/GenBank/DDBJ whole genome shotgun (WGS) entry which is preliminary data.</text>
</comment>
<dbReference type="Pfam" id="PF08268">
    <property type="entry name" value="FBA_3"/>
    <property type="match status" value="1"/>
</dbReference>
<evidence type="ECO:0000259" key="1">
    <source>
        <dbReference type="Pfam" id="PF00646"/>
    </source>
</evidence>
<evidence type="ECO:0000313" key="3">
    <source>
        <dbReference type="EMBL" id="KAK7304009.1"/>
    </source>
</evidence>
<dbReference type="Pfam" id="PF00646">
    <property type="entry name" value="F-box"/>
    <property type="match status" value="1"/>
</dbReference>
<feature type="domain" description="F-box associated beta-propeller type 3" evidence="2">
    <location>
        <begin position="115"/>
        <end position="394"/>
    </location>
</feature>
<evidence type="ECO:0000313" key="4">
    <source>
        <dbReference type="Proteomes" id="UP001359559"/>
    </source>
</evidence>
<feature type="domain" description="F-box" evidence="1">
    <location>
        <begin position="33"/>
        <end position="71"/>
    </location>
</feature>